<feature type="transmembrane region" description="Helical" evidence="1">
    <location>
        <begin position="192"/>
        <end position="208"/>
    </location>
</feature>
<feature type="transmembrane region" description="Helical" evidence="1">
    <location>
        <begin position="137"/>
        <end position="157"/>
    </location>
</feature>
<feature type="transmembrane region" description="Helical" evidence="1">
    <location>
        <begin position="220"/>
        <end position="241"/>
    </location>
</feature>
<dbReference type="PANTHER" id="PTHR41307:SF1">
    <property type="entry name" value="MEMBRANE PROTEIN"/>
    <property type="match status" value="1"/>
</dbReference>
<accession>A0ABW4HWZ8</accession>
<feature type="transmembrane region" description="Helical" evidence="1">
    <location>
        <begin position="74"/>
        <end position="94"/>
    </location>
</feature>
<feature type="transmembrane region" description="Helical" evidence="1">
    <location>
        <begin position="106"/>
        <end position="125"/>
    </location>
</feature>
<keyword evidence="3" id="KW-1185">Reference proteome</keyword>
<evidence type="ECO:0000313" key="2">
    <source>
        <dbReference type="EMBL" id="MFD1609435.1"/>
    </source>
</evidence>
<keyword evidence="1" id="KW-1133">Transmembrane helix</keyword>
<keyword evidence="1" id="KW-0472">Membrane</keyword>
<evidence type="ECO:0008006" key="4">
    <source>
        <dbReference type="Google" id="ProtNLM"/>
    </source>
</evidence>
<dbReference type="EMBL" id="JBHUDE010000157">
    <property type="protein sequence ID" value="MFD1609435.1"/>
    <property type="molecule type" value="Genomic_DNA"/>
</dbReference>
<proteinExistence type="predicted"/>
<dbReference type="InterPro" id="IPR036259">
    <property type="entry name" value="MFS_trans_sf"/>
</dbReference>
<evidence type="ECO:0000313" key="3">
    <source>
        <dbReference type="Proteomes" id="UP001597221"/>
    </source>
</evidence>
<comment type="caution">
    <text evidence="2">The sequence shown here is derived from an EMBL/GenBank/DDBJ whole genome shotgun (WGS) entry which is preliminary data.</text>
</comment>
<feature type="transmembrane region" description="Helical" evidence="1">
    <location>
        <begin position="163"/>
        <end position="185"/>
    </location>
</feature>
<organism evidence="2 3">
    <name type="scientific">Oceanobacillus luteolus</name>
    <dbReference type="NCBI Taxonomy" id="1274358"/>
    <lineage>
        <taxon>Bacteria</taxon>
        <taxon>Bacillati</taxon>
        <taxon>Bacillota</taxon>
        <taxon>Bacilli</taxon>
        <taxon>Bacillales</taxon>
        <taxon>Bacillaceae</taxon>
        <taxon>Oceanobacillus</taxon>
    </lineage>
</organism>
<dbReference type="Proteomes" id="UP001597221">
    <property type="component" value="Unassembled WGS sequence"/>
</dbReference>
<dbReference type="RefSeq" id="WP_251515506.1">
    <property type="nucleotide sequence ID" value="NZ_JAMBON010000025.1"/>
</dbReference>
<sequence>MLSKEADQFIIELRMYLLSKGKKEEEIAEITAELEDHLLVAEAEGKGIKDIIGSSPREYMKSIGKEMGFDARQFMTLAPMTVLLVVAFSCFTPALMGEFSLSKVGIWGLGTVSALSFVLYGFLLVRVLPKFFHSKWFFVIVGAAYIITTGIFLAVHFLEQDPFFIASPMQNNLIVIGCIIVFITWAFYSKSWITIIVPFFLSWGPLALRFTPEHINEDPVYITITIVIFTLIIASIIYFVYRKNKKKKA</sequence>
<reference evidence="3" key="1">
    <citation type="journal article" date="2019" name="Int. J. Syst. Evol. Microbiol.">
        <title>The Global Catalogue of Microorganisms (GCM) 10K type strain sequencing project: providing services to taxonomists for standard genome sequencing and annotation.</title>
        <authorList>
            <consortium name="The Broad Institute Genomics Platform"/>
            <consortium name="The Broad Institute Genome Sequencing Center for Infectious Disease"/>
            <person name="Wu L."/>
            <person name="Ma J."/>
        </authorList>
    </citation>
    <scope>NUCLEOTIDE SEQUENCE [LARGE SCALE GENOMIC DNA]</scope>
    <source>
        <strain evidence="3">CGMCC 1.12376</strain>
    </source>
</reference>
<dbReference type="PANTHER" id="PTHR41307">
    <property type="entry name" value="MEMBRANE PROTEIN-RELATED"/>
    <property type="match status" value="1"/>
</dbReference>
<gene>
    <name evidence="2" type="ORF">ACFSBH_17595</name>
</gene>
<dbReference type="SUPFAM" id="SSF158560">
    <property type="entry name" value="BH3980-like"/>
    <property type="match status" value="1"/>
</dbReference>
<keyword evidence="1" id="KW-0812">Transmembrane</keyword>
<dbReference type="SUPFAM" id="SSF103473">
    <property type="entry name" value="MFS general substrate transporter"/>
    <property type="match status" value="1"/>
</dbReference>
<name>A0ABW4HWZ8_9BACI</name>
<protein>
    <recommendedName>
        <fullName evidence="4">DUF1700 domain-containing protein</fullName>
    </recommendedName>
</protein>
<evidence type="ECO:0000256" key="1">
    <source>
        <dbReference type="SAM" id="Phobius"/>
    </source>
</evidence>